<dbReference type="AlphaFoldDB" id="A0A438DY54"/>
<sequence length="686" mass="77801">MSMIRNQSVVVERKIFQVKSEDYNGGKWLSITERSQGFVVSLDFGEEETGWLVEQLEKAVELEDSRGYIRKMRGKTRTHMMEICFNSRGKVIASVQEISVQVGRDSQETQNKLQESKGMYRGERTYAEVVAEKGTRNGAKMPVGKWARAVGVFLWKMQGKLSGFKKETGVAELRGLPFHLWDEVQLSHVLQQWGRRLEDGDRTYTVAVTVTGEDDGEDDGGDSIKPESSRSKDELRSAGGCVLQKPQMVEGLRAIDRTSDCQRWMPRHRLHFSSSDSKSAKGEKGKGRWVLGQWREVISGQHQTCFFVFKAQRSGLSAKNKASEGLPQVSSKTKGSPVSVRRRARSGPPRFDDAFSSPKRSFEGGGSLETNRDISRGKSHSRRAISPLVWKHPKSSSVWAFEPNPIPETLGFFGSSFLCSLFFFVSVGVKPRFQCGSVSISPVVYDNHRGGEASFPVQEPSTLPLEGFQVEGLTPRKMVKVQSVLESLRVRIVRDNGKGVEGENRNPLSADKLSSIVQRSVEGGLLVGASRSTRLTFPRWCVGGDFNVIRRISEKMGDSRLTINMRRFDEFIRESGLLDPPLRNAAFTWSNMQVDPICKRFENMWLLHPEFKEKFRDWWQECTVEGWEGHKFMRKLKFIKSKLKEWNTRVFGDLRERKKHILTDLGRIDRIEQEGNLNLELVSEGS</sequence>
<evidence type="ECO:0000313" key="3">
    <source>
        <dbReference type="Proteomes" id="UP000288805"/>
    </source>
</evidence>
<dbReference type="Proteomes" id="UP000288805">
    <property type="component" value="Unassembled WGS sequence"/>
</dbReference>
<evidence type="ECO:0000313" key="2">
    <source>
        <dbReference type="EMBL" id="RVW40362.1"/>
    </source>
</evidence>
<feature type="region of interest" description="Disordered" evidence="1">
    <location>
        <begin position="211"/>
        <end position="237"/>
    </location>
</feature>
<accession>A0A438DY54</accession>
<dbReference type="InterPro" id="IPR036691">
    <property type="entry name" value="Endo/exonu/phosph_ase_sf"/>
</dbReference>
<dbReference type="EMBL" id="QGNW01001460">
    <property type="protein sequence ID" value="RVW40362.1"/>
    <property type="molecule type" value="Genomic_DNA"/>
</dbReference>
<reference evidence="2 3" key="1">
    <citation type="journal article" date="2018" name="PLoS Genet.">
        <title>Population sequencing reveals clonal diversity and ancestral inbreeding in the grapevine cultivar Chardonnay.</title>
        <authorList>
            <person name="Roach M.J."/>
            <person name="Johnson D.L."/>
            <person name="Bohlmann J."/>
            <person name="van Vuuren H.J."/>
            <person name="Jones S.J."/>
            <person name="Pretorius I.S."/>
            <person name="Schmidt S.A."/>
            <person name="Borneman A.R."/>
        </authorList>
    </citation>
    <scope>NUCLEOTIDE SEQUENCE [LARGE SCALE GENOMIC DNA]</scope>
    <source>
        <strain evidence="3">cv. Chardonnay</strain>
        <tissue evidence="2">Leaf</tissue>
    </source>
</reference>
<gene>
    <name evidence="2" type="ORF">CK203_092442</name>
</gene>
<proteinExistence type="predicted"/>
<comment type="caution">
    <text evidence="2">The sequence shown here is derived from an EMBL/GenBank/DDBJ whole genome shotgun (WGS) entry which is preliminary data.</text>
</comment>
<organism evidence="2 3">
    <name type="scientific">Vitis vinifera</name>
    <name type="common">Grape</name>
    <dbReference type="NCBI Taxonomy" id="29760"/>
    <lineage>
        <taxon>Eukaryota</taxon>
        <taxon>Viridiplantae</taxon>
        <taxon>Streptophyta</taxon>
        <taxon>Embryophyta</taxon>
        <taxon>Tracheophyta</taxon>
        <taxon>Spermatophyta</taxon>
        <taxon>Magnoliopsida</taxon>
        <taxon>eudicotyledons</taxon>
        <taxon>Gunneridae</taxon>
        <taxon>Pentapetalae</taxon>
        <taxon>rosids</taxon>
        <taxon>Vitales</taxon>
        <taxon>Vitaceae</taxon>
        <taxon>Viteae</taxon>
        <taxon>Vitis</taxon>
    </lineage>
</organism>
<feature type="compositionally biased region" description="Basic and acidic residues" evidence="1">
    <location>
        <begin position="222"/>
        <end position="236"/>
    </location>
</feature>
<protein>
    <recommendedName>
        <fullName evidence="4">DUF4283 domain-containing protein</fullName>
    </recommendedName>
</protein>
<dbReference type="Gene3D" id="3.60.10.10">
    <property type="entry name" value="Endonuclease/exonuclease/phosphatase"/>
    <property type="match status" value="1"/>
</dbReference>
<name>A0A438DY54_VITVI</name>
<feature type="region of interest" description="Disordered" evidence="1">
    <location>
        <begin position="319"/>
        <end position="380"/>
    </location>
</feature>
<feature type="compositionally biased region" description="Acidic residues" evidence="1">
    <location>
        <begin position="212"/>
        <end position="221"/>
    </location>
</feature>
<evidence type="ECO:0008006" key="4">
    <source>
        <dbReference type="Google" id="ProtNLM"/>
    </source>
</evidence>
<evidence type="ECO:0000256" key="1">
    <source>
        <dbReference type="SAM" id="MobiDB-lite"/>
    </source>
</evidence>
<dbReference type="SUPFAM" id="SSF56219">
    <property type="entry name" value="DNase I-like"/>
    <property type="match status" value="1"/>
</dbReference>